<feature type="compositionally biased region" description="Low complexity" evidence="1">
    <location>
        <begin position="190"/>
        <end position="224"/>
    </location>
</feature>
<accession>A0A2C6K7E2</accession>
<dbReference type="OrthoDB" id="10602028at2759"/>
<dbReference type="EMBL" id="MIGC01002530">
    <property type="protein sequence ID" value="PHJ20921.1"/>
    <property type="molecule type" value="Genomic_DNA"/>
</dbReference>
<dbReference type="GeneID" id="94428629"/>
<protein>
    <submittedName>
        <fullName evidence="3">Transmembrane protein</fullName>
    </submittedName>
</protein>
<keyword evidence="2" id="KW-0732">Signal</keyword>
<evidence type="ECO:0000313" key="4">
    <source>
        <dbReference type="Proteomes" id="UP000221165"/>
    </source>
</evidence>
<feature type="chain" id="PRO_5013129859" evidence="2">
    <location>
        <begin position="22"/>
        <end position="378"/>
    </location>
</feature>
<keyword evidence="3" id="KW-0472">Membrane</keyword>
<gene>
    <name evidence="3" type="ORF">CSUI_005240</name>
</gene>
<proteinExistence type="predicted"/>
<feature type="signal peptide" evidence="2">
    <location>
        <begin position="1"/>
        <end position="21"/>
    </location>
</feature>
<feature type="region of interest" description="Disordered" evidence="1">
    <location>
        <begin position="158"/>
        <end position="224"/>
    </location>
</feature>
<organism evidence="3 4">
    <name type="scientific">Cystoisospora suis</name>
    <dbReference type="NCBI Taxonomy" id="483139"/>
    <lineage>
        <taxon>Eukaryota</taxon>
        <taxon>Sar</taxon>
        <taxon>Alveolata</taxon>
        <taxon>Apicomplexa</taxon>
        <taxon>Conoidasida</taxon>
        <taxon>Coccidia</taxon>
        <taxon>Eucoccidiorida</taxon>
        <taxon>Eimeriorina</taxon>
        <taxon>Sarcocystidae</taxon>
        <taxon>Cystoisospora</taxon>
    </lineage>
</organism>
<keyword evidence="4" id="KW-1185">Reference proteome</keyword>
<dbReference type="VEuPathDB" id="ToxoDB:CSUI_005240"/>
<dbReference type="AlphaFoldDB" id="A0A2C6K7E2"/>
<feature type="compositionally biased region" description="Low complexity" evidence="1">
    <location>
        <begin position="159"/>
        <end position="174"/>
    </location>
</feature>
<evidence type="ECO:0000256" key="2">
    <source>
        <dbReference type="SAM" id="SignalP"/>
    </source>
</evidence>
<reference evidence="3 4" key="1">
    <citation type="journal article" date="2017" name="Int. J. Parasitol.">
        <title>The genome of the protozoan parasite Cystoisospora suis and a reverse vaccinology approach to identify vaccine candidates.</title>
        <authorList>
            <person name="Palmieri N."/>
            <person name="Shrestha A."/>
            <person name="Ruttkowski B."/>
            <person name="Beck T."/>
            <person name="Vogl C."/>
            <person name="Tomley F."/>
            <person name="Blake D.P."/>
            <person name="Joachim A."/>
        </authorList>
    </citation>
    <scope>NUCLEOTIDE SEQUENCE [LARGE SCALE GENOMIC DNA]</scope>
    <source>
        <strain evidence="3 4">Wien I</strain>
    </source>
</reference>
<comment type="caution">
    <text evidence="3">The sequence shown here is derived from an EMBL/GenBank/DDBJ whole genome shotgun (WGS) entry which is preliminary data.</text>
</comment>
<sequence length="378" mass="41747">MNRLLTLTFLVLLGTSGYGKCQNGSEFLSTWREQEVTDNEYVSFAGTGGVEFLSSPMLEVLEWILSGEYENEEEKDAARTLMNFVQDCKEGSNGVVVVQDLLRQIEGVLHGMMHSRPGEVHADIVKDLFVKKGKKTMLFRALDTFWMFVRTNKVAPGITTTTTRRPPVTTTRRTTTTRRRTTTTRRRTTRSTTTTASSSTTTRTTTTTTRAATRTRTTSVSTSVSTTAVSTSAAVTSSSSDIPTGPVDIPGGTAEVTVFLNTDGRTMMNDVCNNRKASCLEEMEESFFRALREESRDMSFSRSMVSTGLLAPRRRGVVLMVYIMEDDDLRIAGFLQKILEDIPSCRQSVVPAICRTPTGAKFANKGLDPVVTSIRVIS</sequence>
<evidence type="ECO:0000313" key="3">
    <source>
        <dbReference type="EMBL" id="PHJ20921.1"/>
    </source>
</evidence>
<evidence type="ECO:0000256" key="1">
    <source>
        <dbReference type="SAM" id="MobiDB-lite"/>
    </source>
</evidence>
<dbReference type="RefSeq" id="XP_067922606.1">
    <property type="nucleotide sequence ID" value="XM_068065418.1"/>
</dbReference>
<feature type="compositionally biased region" description="Basic residues" evidence="1">
    <location>
        <begin position="175"/>
        <end position="189"/>
    </location>
</feature>
<keyword evidence="3" id="KW-0812">Transmembrane</keyword>
<name>A0A2C6K7E2_9APIC</name>
<dbReference type="Proteomes" id="UP000221165">
    <property type="component" value="Unassembled WGS sequence"/>
</dbReference>